<dbReference type="Gene3D" id="3.40.50.150">
    <property type="entry name" value="Vaccinia Virus protein VP39"/>
    <property type="match status" value="1"/>
</dbReference>
<dbReference type="RefSeq" id="WP_320384714.1">
    <property type="nucleotide sequence ID" value="NZ_JAROCA020000001.1"/>
</dbReference>
<dbReference type="CDD" id="cd02440">
    <property type="entry name" value="AdoMet_MTases"/>
    <property type="match status" value="1"/>
</dbReference>
<dbReference type="PANTHER" id="PTHR43861">
    <property type="entry name" value="TRANS-ACONITATE 2-METHYLTRANSFERASE-RELATED"/>
    <property type="match status" value="1"/>
</dbReference>
<gene>
    <name evidence="3" type="ORF">P5G51_012685</name>
</gene>
<dbReference type="EMBL" id="JAROCA020000001">
    <property type="protein sequence ID" value="MDY0406132.1"/>
    <property type="molecule type" value="Genomic_DNA"/>
</dbReference>
<comment type="caution">
    <text evidence="3">The sequence shown here is derived from an EMBL/GenBank/DDBJ whole genome shotgun (WGS) entry which is preliminary data.</text>
</comment>
<feature type="domain" description="Methyltransferase" evidence="2">
    <location>
        <begin position="31"/>
        <end position="97"/>
    </location>
</feature>
<dbReference type="SUPFAM" id="SSF53335">
    <property type="entry name" value="S-adenosyl-L-methionine-dependent methyltransferases"/>
    <property type="match status" value="1"/>
</dbReference>
<dbReference type="EC" id="2.1.-.-" evidence="3"/>
<evidence type="ECO:0000259" key="2">
    <source>
        <dbReference type="Pfam" id="PF13649"/>
    </source>
</evidence>
<dbReference type="Pfam" id="PF13649">
    <property type="entry name" value="Methyltransf_25"/>
    <property type="match status" value="1"/>
</dbReference>
<keyword evidence="1 3" id="KW-0808">Transferase</keyword>
<evidence type="ECO:0000313" key="3">
    <source>
        <dbReference type="EMBL" id="MDY0406132.1"/>
    </source>
</evidence>
<evidence type="ECO:0000313" key="4">
    <source>
        <dbReference type="Proteomes" id="UP001228376"/>
    </source>
</evidence>
<reference evidence="3 4" key="1">
    <citation type="submission" date="2023-10" db="EMBL/GenBank/DDBJ databases">
        <title>179-bfca-hs.</title>
        <authorList>
            <person name="Miliotis G."/>
            <person name="Sengupta P."/>
            <person name="Hameed A."/>
            <person name="Chuvochina M."/>
            <person name="Mcdonagh F."/>
            <person name="Simpson A.C."/>
            <person name="Singh N.K."/>
            <person name="Rekha P.D."/>
            <person name="Raman K."/>
            <person name="Hugenholtz P."/>
            <person name="Venkateswaran K."/>
        </authorList>
    </citation>
    <scope>NUCLEOTIDE SEQUENCE [LARGE SCALE GENOMIC DNA]</scope>
    <source>
        <strain evidence="3 4">179-BFC-A-HS</strain>
    </source>
</reference>
<name>A0ABU5CIF2_9BACI</name>
<keyword evidence="3" id="KW-0489">Methyltransferase</keyword>
<dbReference type="GO" id="GO:0008168">
    <property type="term" value="F:methyltransferase activity"/>
    <property type="evidence" value="ECO:0007669"/>
    <property type="project" value="UniProtKB-KW"/>
</dbReference>
<evidence type="ECO:0000256" key="1">
    <source>
        <dbReference type="ARBA" id="ARBA00022679"/>
    </source>
</evidence>
<proteinExistence type="predicted"/>
<sequence length="110" mass="11976">MIPIVYDQINGWGKDDDFFLSLLKEINAKRIADLGCGTGRLTIHFAQKGYQITAIDPNQEAINSAKRKEFADKVTWIVGDSGDLKPEAYDVVIMTANVAQVFLTGGAGGK</sequence>
<dbReference type="Proteomes" id="UP001228376">
    <property type="component" value="Unassembled WGS sequence"/>
</dbReference>
<protein>
    <submittedName>
        <fullName evidence="3">Class I SAM-dependent methyltransferase</fullName>
        <ecNumber evidence="3">2.1.-.-</ecNumber>
    </submittedName>
</protein>
<dbReference type="InterPro" id="IPR029063">
    <property type="entry name" value="SAM-dependent_MTases_sf"/>
</dbReference>
<keyword evidence="4" id="KW-1185">Reference proteome</keyword>
<organism evidence="3 4">
    <name type="scientific">Tigheibacillus jepli</name>
    <dbReference type="NCBI Taxonomy" id="3035914"/>
    <lineage>
        <taxon>Bacteria</taxon>
        <taxon>Bacillati</taxon>
        <taxon>Bacillota</taxon>
        <taxon>Bacilli</taxon>
        <taxon>Bacillales</taxon>
        <taxon>Bacillaceae</taxon>
        <taxon>Tigheibacillus</taxon>
    </lineage>
</organism>
<dbReference type="GO" id="GO:0032259">
    <property type="term" value="P:methylation"/>
    <property type="evidence" value="ECO:0007669"/>
    <property type="project" value="UniProtKB-KW"/>
</dbReference>
<accession>A0ABU5CIF2</accession>
<dbReference type="InterPro" id="IPR041698">
    <property type="entry name" value="Methyltransf_25"/>
</dbReference>